<dbReference type="Proteomes" id="UP000439113">
    <property type="component" value="Unassembled WGS sequence"/>
</dbReference>
<protein>
    <submittedName>
        <fullName evidence="2">Uncharacterized protein</fullName>
    </submittedName>
</protein>
<feature type="chain" id="PRO_5026721738" evidence="1">
    <location>
        <begin position="32"/>
        <end position="149"/>
    </location>
</feature>
<gene>
    <name evidence="2" type="ORF">GJ654_13290</name>
</gene>
<accession>A0A6N8DS17</accession>
<evidence type="ECO:0000256" key="1">
    <source>
        <dbReference type="SAM" id="SignalP"/>
    </source>
</evidence>
<feature type="signal peptide" evidence="1">
    <location>
        <begin position="1"/>
        <end position="31"/>
    </location>
</feature>
<evidence type="ECO:0000313" key="2">
    <source>
        <dbReference type="EMBL" id="MTV31961.1"/>
    </source>
</evidence>
<comment type="caution">
    <text evidence="2">The sequence shown here is derived from an EMBL/GenBank/DDBJ whole genome shotgun (WGS) entry which is preliminary data.</text>
</comment>
<dbReference type="RefSeq" id="WP_155446654.1">
    <property type="nucleotide sequence ID" value="NZ_JAOQNR010000013.1"/>
</dbReference>
<keyword evidence="1" id="KW-0732">Signal</keyword>
<reference evidence="2 3" key="1">
    <citation type="submission" date="2019-11" db="EMBL/GenBank/DDBJ databases">
        <title>Whole-genome sequence of a Rhodoblastus acidophilus DSM 142.</title>
        <authorList>
            <person name="Kyndt J.A."/>
            <person name="Meyer T.E."/>
        </authorList>
    </citation>
    <scope>NUCLEOTIDE SEQUENCE [LARGE SCALE GENOMIC DNA]</scope>
    <source>
        <strain evidence="2 3">DSM 142</strain>
    </source>
</reference>
<evidence type="ECO:0000313" key="3">
    <source>
        <dbReference type="Proteomes" id="UP000439113"/>
    </source>
</evidence>
<dbReference type="AlphaFoldDB" id="A0A6N8DS17"/>
<dbReference type="OrthoDB" id="8019615at2"/>
<organism evidence="2 3">
    <name type="scientific">Rhodoblastus acidophilus</name>
    <name type="common">Rhodopseudomonas acidophila</name>
    <dbReference type="NCBI Taxonomy" id="1074"/>
    <lineage>
        <taxon>Bacteria</taxon>
        <taxon>Pseudomonadati</taxon>
        <taxon>Pseudomonadota</taxon>
        <taxon>Alphaproteobacteria</taxon>
        <taxon>Hyphomicrobiales</taxon>
        <taxon>Rhodoblastaceae</taxon>
        <taxon>Rhodoblastus</taxon>
    </lineage>
</organism>
<proteinExistence type="predicted"/>
<name>A0A6N8DS17_RHOAC</name>
<dbReference type="EMBL" id="WNKS01000012">
    <property type="protein sequence ID" value="MTV31961.1"/>
    <property type="molecule type" value="Genomic_DNA"/>
</dbReference>
<sequence length="149" mass="15428">MFRLDFAALRLFALSLVALAGLLALAPSAHAQSCNEDIAAFGQKRNAAIQALNAISKAHGGKLDPIAACPALKNLSAVEAQMGAYLVKNKEWCNIPEDFLNNFKTGTARTGGMAKQACDLAAKVKQMQQNGGMGAAAAPPPVKLPGGPL</sequence>